<dbReference type="SUPFAM" id="SSF47616">
    <property type="entry name" value="GST C-terminal domain-like"/>
    <property type="match status" value="1"/>
</dbReference>
<comment type="similarity">
    <text evidence="1">Belongs to the GST superfamily.</text>
</comment>
<dbReference type="GO" id="GO:0005829">
    <property type="term" value="C:cytosol"/>
    <property type="evidence" value="ECO:0007669"/>
    <property type="project" value="UniProtKB-SubCell"/>
</dbReference>
<keyword evidence="2" id="KW-0472">Membrane</keyword>
<evidence type="ECO:0000313" key="4">
    <source>
        <dbReference type="Proteomes" id="UP000290289"/>
    </source>
</evidence>
<keyword evidence="2" id="KW-1133">Transmembrane helix</keyword>
<name>A0A498INU4_MALDO</name>
<comment type="function">
    <text evidence="1">Is involved in the conjugation of reduced glutathione to a wide number of exogenous and endogenous hydrophobic electrophiles.</text>
</comment>
<comment type="subcellular location">
    <subcellularLocation>
        <location evidence="1">Cytoplasm</location>
        <location evidence="1">Cytosol</location>
    </subcellularLocation>
</comment>
<evidence type="ECO:0000256" key="2">
    <source>
        <dbReference type="SAM" id="Phobius"/>
    </source>
</evidence>
<dbReference type="Proteomes" id="UP000290289">
    <property type="component" value="Chromosome 11"/>
</dbReference>
<organism evidence="3 4">
    <name type="scientific">Malus domestica</name>
    <name type="common">Apple</name>
    <name type="synonym">Pyrus malus</name>
    <dbReference type="NCBI Taxonomy" id="3750"/>
    <lineage>
        <taxon>Eukaryota</taxon>
        <taxon>Viridiplantae</taxon>
        <taxon>Streptophyta</taxon>
        <taxon>Embryophyta</taxon>
        <taxon>Tracheophyta</taxon>
        <taxon>Spermatophyta</taxon>
        <taxon>Magnoliopsida</taxon>
        <taxon>eudicotyledons</taxon>
        <taxon>Gunneridae</taxon>
        <taxon>Pentapetalae</taxon>
        <taxon>rosids</taxon>
        <taxon>fabids</taxon>
        <taxon>Rosales</taxon>
        <taxon>Rosaceae</taxon>
        <taxon>Amygdaloideae</taxon>
        <taxon>Maleae</taxon>
        <taxon>Malus</taxon>
    </lineage>
</organism>
<keyword evidence="1" id="KW-0808">Transferase</keyword>
<feature type="transmembrane region" description="Helical" evidence="2">
    <location>
        <begin position="142"/>
        <end position="164"/>
    </location>
</feature>
<dbReference type="Gene3D" id="3.40.30.10">
    <property type="entry name" value="Glutaredoxin"/>
    <property type="match status" value="1"/>
</dbReference>
<comment type="catalytic activity">
    <reaction evidence="1">
        <text>RX + glutathione = an S-substituted glutathione + a halide anion + H(+)</text>
        <dbReference type="Rhea" id="RHEA:16437"/>
        <dbReference type="ChEBI" id="CHEBI:15378"/>
        <dbReference type="ChEBI" id="CHEBI:16042"/>
        <dbReference type="ChEBI" id="CHEBI:17792"/>
        <dbReference type="ChEBI" id="CHEBI:57925"/>
        <dbReference type="ChEBI" id="CHEBI:90779"/>
        <dbReference type="EC" id="2.5.1.18"/>
    </reaction>
</comment>
<dbReference type="GO" id="GO:0004364">
    <property type="term" value="F:glutathione transferase activity"/>
    <property type="evidence" value="ECO:0007669"/>
    <property type="project" value="UniProtKB-UniRule"/>
</dbReference>
<gene>
    <name evidence="3" type="ORF">DVH24_003391</name>
</gene>
<evidence type="ECO:0000313" key="3">
    <source>
        <dbReference type="EMBL" id="RXH82893.1"/>
    </source>
</evidence>
<dbReference type="Gene3D" id="1.20.1050.10">
    <property type="match status" value="1"/>
</dbReference>
<proteinExistence type="inferred from homology"/>
<accession>A0A498INU4</accession>
<keyword evidence="2" id="KW-0812">Transmembrane</keyword>
<dbReference type="PANTHER" id="PTHR11260:SF781">
    <property type="entry name" value="GLUTATHIONE S-TRANSFERASE U19"/>
    <property type="match status" value="1"/>
</dbReference>
<reference evidence="3 4" key="1">
    <citation type="submission" date="2018-10" db="EMBL/GenBank/DDBJ databases">
        <title>A high-quality apple genome assembly.</title>
        <authorList>
            <person name="Hu J."/>
        </authorList>
    </citation>
    <scope>NUCLEOTIDE SEQUENCE [LARGE SCALE GENOMIC DNA]</scope>
    <source>
        <strain evidence="4">cv. HFTH1</strain>
        <tissue evidence="3">Young leaf</tissue>
    </source>
</reference>
<dbReference type="InterPro" id="IPR045073">
    <property type="entry name" value="Omega/Tau-like"/>
</dbReference>
<dbReference type="InterPro" id="IPR036282">
    <property type="entry name" value="Glutathione-S-Trfase_C_sf"/>
</dbReference>
<dbReference type="PANTHER" id="PTHR11260">
    <property type="entry name" value="GLUTATHIONE S-TRANSFERASE, GST, SUPERFAMILY, GST DOMAIN CONTAINING"/>
    <property type="match status" value="1"/>
</dbReference>
<keyword evidence="1" id="KW-0963">Cytoplasm</keyword>
<sequence>MCESLIAFQYIDKVWNDKAPLLPSDSYLRAQAKFWVDFIDKKIYDIGRKLYWNLICLLMFFAQDAVPRHRLCVHSRATMPPQAHGISSSLSTLLSAVNCSPHLRQIHLSQNFHRVVEERVIDVFLETTNVFKYFDKELEASVFFGFFVVSWATLQLIFFHFWVISASSYDLCDCLDLSKPSPTVIGQMQIKPKRAFRRNAKANFCTLPPASGEPPRDDG</sequence>
<comment type="caution">
    <text evidence="3">The sequence shown here is derived from an EMBL/GenBank/DDBJ whole genome shotgun (WGS) entry which is preliminary data.</text>
</comment>
<dbReference type="AlphaFoldDB" id="A0A498INU4"/>
<dbReference type="STRING" id="3750.A0A498INU4"/>
<dbReference type="GO" id="GO:0006749">
    <property type="term" value="P:glutathione metabolic process"/>
    <property type="evidence" value="ECO:0007669"/>
    <property type="project" value="TreeGrafter"/>
</dbReference>
<protein>
    <recommendedName>
        <fullName evidence="1">Glutathione S-transferase</fullName>
        <ecNumber evidence="1">2.5.1.18</ecNumber>
    </recommendedName>
</protein>
<evidence type="ECO:0000256" key="1">
    <source>
        <dbReference type="RuleBase" id="RU369102"/>
    </source>
</evidence>
<keyword evidence="4" id="KW-1185">Reference proteome</keyword>
<dbReference type="EMBL" id="RDQH01000337">
    <property type="protein sequence ID" value="RXH82893.1"/>
    <property type="molecule type" value="Genomic_DNA"/>
</dbReference>
<dbReference type="EC" id="2.5.1.18" evidence="1"/>